<dbReference type="Gene3D" id="3.40.50.720">
    <property type="entry name" value="NAD(P)-binding Rossmann-like Domain"/>
    <property type="match status" value="1"/>
</dbReference>
<evidence type="ECO:0000256" key="1">
    <source>
        <dbReference type="ARBA" id="ARBA00009919"/>
    </source>
</evidence>
<dbReference type="Proteomes" id="UP000229340">
    <property type="component" value="Chromosome"/>
</dbReference>
<dbReference type="InterPro" id="IPR000594">
    <property type="entry name" value="ThiF_NAD_FAD-bd"/>
</dbReference>
<dbReference type="AlphaFoldDB" id="A0A2D2LUM0"/>
<dbReference type="RefSeq" id="WP_100269992.1">
    <property type="nucleotide sequence ID" value="NZ_CP024443.1"/>
</dbReference>
<gene>
    <name evidence="3" type="ORF">NP7_05340</name>
</gene>
<sequence length="264" mass="28738">MSKQTELTDAEMLRYARQILLEGWDIEAQTRLKNSCAIIIGMGGLGCPLAETLCRAGIGKMLIIDDDTIDESNLQRQSLFTPNDIGQSKALVAKAKLHEINAFCEVIAIHTRLTADNYQQMVEQANINSLSKIICDCTDNFKTRDLINTIAVKSNLSLLSASAIAQTGQLALFARQQGCYHCLFQGVGDDEQTCATSGVLASTTQIIGNLQAQAALSFLGLGINPIAQTLLLWNGKTMNLKKLHYRKDANCEICSQPSAITDVI</sequence>
<dbReference type="GO" id="GO:0016779">
    <property type="term" value="F:nucleotidyltransferase activity"/>
    <property type="evidence" value="ECO:0007669"/>
    <property type="project" value="TreeGrafter"/>
</dbReference>
<feature type="domain" description="THIF-type NAD/FAD binding fold" evidence="2">
    <location>
        <begin position="15"/>
        <end position="252"/>
    </location>
</feature>
<dbReference type="STRING" id="34062.AXE82_01465"/>
<dbReference type="FunFam" id="3.40.50.720:FF:000080">
    <property type="entry name" value="Thiazole biosynthesis adenylyltransferase ThiF"/>
    <property type="match status" value="1"/>
</dbReference>
<accession>A0A2D2LUM0</accession>
<protein>
    <submittedName>
        <fullName evidence="3">Molybdopterin biosynthesis protein</fullName>
    </submittedName>
</protein>
<dbReference type="GO" id="GO:0005829">
    <property type="term" value="C:cytosol"/>
    <property type="evidence" value="ECO:0007669"/>
    <property type="project" value="TreeGrafter"/>
</dbReference>
<proteinExistence type="inferred from homology"/>
<dbReference type="PANTHER" id="PTHR10953">
    <property type="entry name" value="UBIQUITIN-ACTIVATING ENZYME E1"/>
    <property type="match status" value="1"/>
</dbReference>
<dbReference type="GO" id="GO:0008641">
    <property type="term" value="F:ubiquitin-like modifier activating enzyme activity"/>
    <property type="evidence" value="ECO:0007669"/>
    <property type="project" value="InterPro"/>
</dbReference>
<dbReference type="EMBL" id="CP024443">
    <property type="protein sequence ID" value="ATR78728.1"/>
    <property type="molecule type" value="Genomic_DNA"/>
</dbReference>
<dbReference type="Pfam" id="PF00899">
    <property type="entry name" value="ThiF"/>
    <property type="match status" value="1"/>
</dbReference>
<dbReference type="GO" id="GO:0008146">
    <property type="term" value="F:sulfotransferase activity"/>
    <property type="evidence" value="ECO:0007669"/>
    <property type="project" value="TreeGrafter"/>
</dbReference>
<evidence type="ECO:0000313" key="3">
    <source>
        <dbReference type="EMBL" id="ATR78728.1"/>
    </source>
</evidence>
<dbReference type="PANTHER" id="PTHR10953:SF240">
    <property type="entry name" value="SULFUR CARRIER PROTEIN THIS ADENYLYLTRANSFERASE"/>
    <property type="match status" value="1"/>
</dbReference>
<name>A0A2D2LUM0_FAUOS</name>
<dbReference type="InterPro" id="IPR045886">
    <property type="entry name" value="ThiF/MoeB/HesA"/>
</dbReference>
<evidence type="ECO:0000259" key="2">
    <source>
        <dbReference type="Pfam" id="PF00899"/>
    </source>
</evidence>
<dbReference type="InterPro" id="IPR035985">
    <property type="entry name" value="Ubiquitin-activating_enz"/>
</dbReference>
<reference evidence="4" key="1">
    <citation type="submission" date="2017-11" db="EMBL/GenBank/DDBJ databases">
        <title>Complete genome sequence of Moraxella osloensis NP7 isolated from human skin.</title>
        <authorList>
            <person name="Lee K."/>
            <person name="Lim J.Y."/>
            <person name="Hwang I."/>
        </authorList>
    </citation>
    <scope>NUCLEOTIDE SEQUENCE [LARGE SCALE GENOMIC DNA]</scope>
    <source>
        <strain evidence="4">NP7</strain>
    </source>
</reference>
<dbReference type="SUPFAM" id="SSF69572">
    <property type="entry name" value="Activating enzymes of the ubiquitin-like proteins"/>
    <property type="match status" value="1"/>
</dbReference>
<organism evidence="3 4">
    <name type="scientific">Faucicola osloensis</name>
    <name type="common">Moraxella osloensis</name>
    <dbReference type="NCBI Taxonomy" id="34062"/>
    <lineage>
        <taxon>Bacteria</taxon>
        <taxon>Pseudomonadati</taxon>
        <taxon>Pseudomonadota</taxon>
        <taxon>Gammaproteobacteria</taxon>
        <taxon>Moraxellales</taxon>
        <taxon>Moraxellaceae</taxon>
        <taxon>Faucicola</taxon>
    </lineage>
</organism>
<evidence type="ECO:0000313" key="4">
    <source>
        <dbReference type="Proteomes" id="UP000229340"/>
    </source>
</evidence>
<comment type="similarity">
    <text evidence="1">Belongs to the HesA/MoeB/ThiF family.</text>
</comment>
<dbReference type="CDD" id="cd00757">
    <property type="entry name" value="ThiF_MoeB_HesA_family"/>
    <property type="match status" value="1"/>
</dbReference>
<dbReference type="GO" id="GO:0004792">
    <property type="term" value="F:thiosulfate-cyanide sulfurtransferase activity"/>
    <property type="evidence" value="ECO:0007669"/>
    <property type="project" value="TreeGrafter"/>
</dbReference>